<comment type="caution">
    <text evidence="1">The sequence shown here is derived from an EMBL/GenBank/DDBJ whole genome shotgun (WGS) entry which is preliminary data.</text>
</comment>
<dbReference type="Proteomes" id="UP000784294">
    <property type="component" value="Unassembled WGS sequence"/>
</dbReference>
<protein>
    <submittedName>
        <fullName evidence="1">Uncharacterized protein</fullName>
    </submittedName>
</protein>
<proteinExistence type="predicted"/>
<dbReference type="AlphaFoldDB" id="A0A3S5CJ31"/>
<dbReference type="EMBL" id="CAAALY010074814">
    <property type="protein sequence ID" value="VEL25562.1"/>
    <property type="molecule type" value="Genomic_DNA"/>
</dbReference>
<sequence length="66" mass="7406">MTPFEARRATIHSILPTVLEATGEDSLSNKLYLACTLVVSDAWDGAVFFAHHVWICTSHEEDLPYE</sequence>
<keyword evidence="2" id="KW-1185">Reference proteome</keyword>
<reference evidence="1" key="1">
    <citation type="submission" date="2018-11" db="EMBL/GenBank/DDBJ databases">
        <authorList>
            <consortium name="Pathogen Informatics"/>
        </authorList>
    </citation>
    <scope>NUCLEOTIDE SEQUENCE</scope>
</reference>
<evidence type="ECO:0000313" key="1">
    <source>
        <dbReference type="EMBL" id="VEL25562.1"/>
    </source>
</evidence>
<gene>
    <name evidence="1" type="ORF">PXEA_LOCUS19002</name>
</gene>
<feature type="non-terminal residue" evidence="1">
    <location>
        <position position="1"/>
    </location>
</feature>
<name>A0A3S5CJ31_9PLAT</name>
<evidence type="ECO:0000313" key="2">
    <source>
        <dbReference type="Proteomes" id="UP000784294"/>
    </source>
</evidence>
<organism evidence="1 2">
    <name type="scientific">Protopolystoma xenopodis</name>
    <dbReference type="NCBI Taxonomy" id="117903"/>
    <lineage>
        <taxon>Eukaryota</taxon>
        <taxon>Metazoa</taxon>
        <taxon>Spiralia</taxon>
        <taxon>Lophotrochozoa</taxon>
        <taxon>Platyhelminthes</taxon>
        <taxon>Monogenea</taxon>
        <taxon>Polyopisthocotylea</taxon>
        <taxon>Polystomatidea</taxon>
        <taxon>Polystomatidae</taxon>
        <taxon>Protopolystoma</taxon>
    </lineage>
</organism>
<accession>A0A3S5CJ31</accession>